<organism evidence="2 3">
    <name type="scientific">Paenibacillus auburnensis</name>
    <dbReference type="NCBI Taxonomy" id="2905649"/>
    <lineage>
        <taxon>Bacteria</taxon>
        <taxon>Bacillati</taxon>
        <taxon>Bacillota</taxon>
        <taxon>Bacilli</taxon>
        <taxon>Bacillales</taxon>
        <taxon>Paenibacillaceae</taxon>
        <taxon>Paenibacillus</taxon>
    </lineage>
</organism>
<dbReference type="EMBL" id="CAKMMG010000001">
    <property type="protein sequence ID" value="CAH1193770.1"/>
    <property type="molecule type" value="Genomic_DNA"/>
</dbReference>
<keyword evidence="1" id="KW-0472">Membrane</keyword>
<sequence>MSTASRRFMNEGVLRIAIFIMFASLTYSVRHYTWAIVALLAVGTYSLVTGLFQLKRSRDTVE</sequence>
<dbReference type="RefSeq" id="WP_206100626.1">
    <property type="nucleotide sequence ID" value="NZ_CAKMMG010000001.1"/>
</dbReference>
<evidence type="ECO:0008006" key="4">
    <source>
        <dbReference type="Google" id="ProtNLM"/>
    </source>
</evidence>
<accession>A0ABN8FWE2</accession>
<comment type="caution">
    <text evidence="2">The sequence shown here is derived from an EMBL/GenBank/DDBJ whole genome shotgun (WGS) entry which is preliminary data.</text>
</comment>
<reference evidence="2" key="1">
    <citation type="submission" date="2022-01" db="EMBL/GenBank/DDBJ databases">
        <authorList>
            <person name="Criscuolo A."/>
        </authorList>
    </citation>
    <scope>NUCLEOTIDE SEQUENCE</scope>
    <source>
        <strain evidence="2">CIP111892</strain>
    </source>
</reference>
<feature type="transmembrane region" description="Helical" evidence="1">
    <location>
        <begin position="35"/>
        <end position="54"/>
    </location>
</feature>
<keyword evidence="3" id="KW-1185">Reference proteome</keyword>
<feature type="transmembrane region" description="Helical" evidence="1">
    <location>
        <begin position="12"/>
        <end position="29"/>
    </location>
</feature>
<name>A0ABN8FWE2_9BACL</name>
<evidence type="ECO:0000313" key="2">
    <source>
        <dbReference type="EMBL" id="CAH1193770.1"/>
    </source>
</evidence>
<evidence type="ECO:0000313" key="3">
    <source>
        <dbReference type="Proteomes" id="UP000838324"/>
    </source>
</evidence>
<keyword evidence="1" id="KW-1133">Transmembrane helix</keyword>
<gene>
    <name evidence="2" type="ORF">PAECIP111892_01312</name>
</gene>
<dbReference type="Proteomes" id="UP000838324">
    <property type="component" value="Unassembled WGS sequence"/>
</dbReference>
<evidence type="ECO:0000256" key="1">
    <source>
        <dbReference type="SAM" id="Phobius"/>
    </source>
</evidence>
<keyword evidence="1" id="KW-0812">Transmembrane</keyword>
<proteinExistence type="predicted"/>
<protein>
    <recommendedName>
        <fullName evidence="4">DUF2892 domain-containing protein</fullName>
    </recommendedName>
</protein>